<name>A0A194AG84_9BACT</name>
<dbReference type="OrthoDB" id="9809330at2"/>
<comment type="caution">
    <text evidence="2">The sequence shown here is derived from an EMBL/GenBank/DDBJ whole genome shotgun (WGS) entry which is preliminary data.</text>
</comment>
<gene>
    <name evidence="2" type="ORF">DPF_0797</name>
</gene>
<dbReference type="Proteomes" id="UP000095200">
    <property type="component" value="Unassembled WGS sequence"/>
</dbReference>
<feature type="transmembrane region" description="Helical" evidence="1">
    <location>
        <begin position="365"/>
        <end position="387"/>
    </location>
</feature>
<dbReference type="InterPro" id="IPR005230">
    <property type="entry name" value="TraB_bac"/>
</dbReference>
<dbReference type="AlphaFoldDB" id="A0A194AG84"/>
<keyword evidence="1" id="KW-0472">Membrane</keyword>
<dbReference type="NCBIfam" id="TIGR00261">
    <property type="entry name" value="traB"/>
    <property type="match status" value="1"/>
</dbReference>
<dbReference type="RefSeq" id="WP_069857598.1">
    <property type="nucleotide sequence ID" value="NZ_BDFE01000009.1"/>
</dbReference>
<evidence type="ECO:0000313" key="2">
    <source>
        <dbReference type="EMBL" id="GAU08096.1"/>
    </source>
</evidence>
<keyword evidence="1" id="KW-0812">Transmembrane</keyword>
<dbReference type="CDD" id="cd14726">
    <property type="entry name" value="TraB_PrgY-like"/>
    <property type="match status" value="1"/>
</dbReference>
<accession>A0A194AG84</accession>
<dbReference type="InterPro" id="IPR002816">
    <property type="entry name" value="TraB/PrgY/GumN_fam"/>
</dbReference>
<reference evidence="3" key="1">
    <citation type="submission" date="2016-06" db="EMBL/GenBank/DDBJ databases">
        <title>Draft genome sequence of Desulfoplanes formicivorans strain Pf12B.</title>
        <authorList>
            <person name="Watanabe M."/>
            <person name="Kojima H."/>
            <person name="Fukui M."/>
        </authorList>
    </citation>
    <scope>NUCLEOTIDE SEQUENCE [LARGE SCALE GENOMIC DNA]</scope>
    <source>
        <strain evidence="3">Pf12B</strain>
    </source>
</reference>
<proteinExistence type="predicted"/>
<feature type="transmembrane region" description="Helical" evidence="1">
    <location>
        <begin position="307"/>
        <end position="329"/>
    </location>
</feature>
<dbReference type="PANTHER" id="PTHR21530">
    <property type="entry name" value="PHEROMONE SHUTDOWN PROTEIN"/>
    <property type="match status" value="1"/>
</dbReference>
<keyword evidence="3" id="KW-1185">Reference proteome</keyword>
<feature type="transmembrane region" description="Helical" evidence="1">
    <location>
        <begin position="253"/>
        <end position="271"/>
    </location>
</feature>
<dbReference type="InterPro" id="IPR046345">
    <property type="entry name" value="TraB_PrgY-like"/>
</dbReference>
<dbReference type="PANTHER" id="PTHR21530:SF7">
    <property type="entry name" value="TRAB DOMAIN-CONTAINING PROTEIN"/>
    <property type="match status" value="1"/>
</dbReference>
<evidence type="ECO:0000313" key="3">
    <source>
        <dbReference type="Proteomes" id="UP000095200"/>
    </source>
</evidence>
<keyword evidence="1" id="KW-1133">Transmembrane helix</keyword>
<dbReference type="Pfam" id="PF01963">
    <property type="entry name" value="TraB_PrgY_gumN"/>
    <property type="match status" value="1"/>
</dbReference>
<dbReference type="STRING" id="1592317.DPF_0797"/>
<organism evidence="2 3">
    <name type="scientific">Desulfoplanes formicivorans</name>
    <dbReference type="NCBI Taxonomy" id="1592317"/>
    <lineage>
        <taxon>Bacteria</taxon>
        <taxon>Pseudomonadati</taxon>
        <taxon>Thermodesulfobacteriota</taxon>
        <taxon>Desulfovibrionia</taxon>
        <taxon>Desulfovibrionales</taxon>
        <taxon>Desulfoplanaceae</taxon>
        <taxon>Desulfoplanes</taxon>
    </lineage>
</organism>
<feature type="transmembrane region" description="Helical" evidence="1">
    <location>
        <begin position="283"/>
        <end position="301"/>
    </location>
</feature>
<protein>
    <submittedName>
        <fullName evidence="2">Conjugal transfer protein TraB</fullName>
    </submittedName>
</protein>
<sequence length="392" mass="42882">MQSSLSPLPKACTHVRANGKDIYLVGTAHVSRESVEDVSTSIKTIRPDAVCVELCEARYRSMTNRDNWRSMDIFKVIKEKKTLFVLAQLMLASFYRKISEKLGVQPGAEMMEGVRQAGLVGADLVCADRNVEITLKRVWGYLGFFSKVKMLWQLVAGIFVSEDIDETTIEEIKQQDQMEGLMASLASSLPEVKKRLIDERDVYLSQKIRSAPGDTVVAVVGAGHVPGILEHIHEEHDLAPLEELPPQGHAKTIIKWVIPALILLVLILGFFKGGAEHSMQSVYIWFLVNGTLSAAGTALALANPLTILATFLAAPLTSMNPLIAAGWVAGLVQAWVKKPTVADLEDIPRAIGSVKGFWKNPVCRILLVVVLANVGSSLGTFIAGSWITARIF</sequence>
<dbReference type="EMBL" id="BDFE01000009">
    <property type="protein sequence ID" value="GAU08096.1"/>
    <property type="molecule type" value="Genomic_DNA"/>
</dbReference>
<evidence type="ECO:0000256" key="1">
    <source>
        <dbReference type="SAM" id="Phobius"/>
    </source>
</evidence>